<dbReference type="SMART" id="SM00359">
    <property type="entry name" value="PUA"/>
    <property type="match status" value="1"/>
</dbReference>
<dbReference type="Gene3D" id="3.30.70.20">
    <property type="match status" value="1"/>
</dbReference>
<sequence length="641" mass="71678">MSRPAYLGKMLLHWCEACNVPVLGKQCGCGRRTKKVEVTPPGDIRPAFDYDIKRINSVSEKQFNATLIPEGHLVVLNKAPYEDRMDEIIVDGEVLASIRFEIESCEWVLLPRLEGARRLFQGRDRKDLKKWVVIEEEILPFILKKGASILAPGVLDADPEIKREDEVVVLNPAGEVVCCGRARMAGKEMIEEKRGNAVKPRWSAEPKAAKTLESGRNWDDAVKANEKILGSMVENAHTFIRNVSGSMDLKVSVSYSGGKDSLAVLQLVDETLEDYELMFADTGLEFPETLENVKKVAEYYGKSLRTASAGDSFWESIRVFGPPTMDTRWCCKICKLGPITRLIDENYEGGCLSFIGQRQYESHARSISKKVWKNPWVGNQVGASPIQEWTALHVWLYLFRTKAPYNMAYEKGYDRMGCWLCPSSSLSDFFQLEESHPELAKKLNSHLLAYAEKMGLSPEWVKYGLWRYKRYPKVLQELTAKKGISLLPTQEVPKELHLEVVTGYRPCKAGGISADGSFGQAIDIGTLEESGMLKPAGKVSFIEGAASVSLGESRAQVYASGNVNGRSENEKTLKKLMRMVEFSVRRAFLCQGCGVCVGHCEHGAIEMKEKRAWIKDSCTHCGACIEAVSYTHLTLPTTPYV</sequence>
<dbReference type="AlphaFoldDB" id="A0A0F8KUN0"/>
<dbReference type="CDD" id="cd21149">
    <property type="entry name" value="PUA_archaeosine_TGT"/>
    <property type="match status" value="1"/>
</dbReference>
<dbReference type="EMBL" id="JJPS01000069">
    <property type="protein sequence ID" value="KKG91713.1"/>
    <property type="molecule type" value="Genomic_DNA"/>
</dbReference>
<name>A0A0F8KUN0_METMZ</name>
<dbReference type="Pfam" id="PF01507">
    <property type="entry name" value="PAPS_reduct"/>
    <property type="match status" value="1"/>
</dbReference>
<organism evidence="2 3">
    <name type="scientific">Methanosarcina mazei</name>
    <name type="common">Methanosarcina frisia</name>
    <dbReference type="NCBI Taxonomy" id="2209"/>
    <lineage>
        <taxon>Archaea</taxon>
        <taxon>Methanobacteriati</taxon>
        <taxon>Methanobacteriota</taxon>
        <taxon>Stenosarchaea group</taxon>
        <taxon>Methanomicrobia</taxon>
        <taxon>Methanosarcinales</taxon>
        <taxon>Methanosarcinaceae</taxon>
        <taxon>Methanosarcina</taxon>
    </lineage>
</organism>
<dbReference type="Proteomes" id="UP000034409">
    <property type="component" value="Unassembled WGS sequence"/>
</dbReference>
<dbReference type="NCBIfam" id="NF010367">
    <property type="entry name" value="PRK13795.1-2"/>
    <property type="match status" value="1"/>
</dbReference>
<evidence type="ECO:0000259" key="1">
    <source>
        <dbReference type="PROSITE" id="PS51379"/>
    </source>
</evidence>
<comment type="caution">
    <text evidence="2">The sequence shown here is derived from an EMBL/GenBank/DDBJ whole genome shotgun (WGS) entry which is preliminary data.</text>
</comment>
<dbReference type="PANTHER" id="PTHR43196">
    <property type="entry name" value="SULFATE ADENYLYLTRANSFERASE SUBUNIT 2"/>
    <property type="match status" value="1"/>
</dbReference>
<reference evidence="2 3" key="1">
    <citation type="journal article" date="2015" name="ISME J.">
        <title>Genomic and phenotypic differentiation among Methanosarcina mazei populations from Columbia River sediment.</title>
        <authorList>
            <person name="Youngblut N.D."/>
            <person name="Wirth J.S."/>
            <person name="Henriksen J.R."/>
            <person name="Smith M."/>
            <person name="Simon H."/>
            <person name="Metcalf W.W."/>
            <person name="Whitaker R.J."/>
        </authorList>
    </citation>
    <scope>NUCLEOTIDE SEQUENCE [LARGE SCALE GENOMIC DNA]</scope>
    <source>
        <strain evidence="2 3">3.H.A.2.8</strain>
    </source>
</reference>
<dbReference type="InterPro" id="IPR050128">
    <property type="entry name" value="Sulfate_adenylyltrnsfr_sub2"/>
</dbReference>
<dbReference type="InterPro" id="IPR036974">
    <property type="entry name" value="PUA_sf"/>
</dbReference>
<accession>A0A0F8KUN0</accession>
<dbReference type="GO" id="GO:0003723">
    <property type="term" value="F:RNA binding"/>
    <property type="evidence" value="ECO:0007669"/>
    <property type="project" value="InterPro"/>
</dbReference>
<protein>
    <submittedName>
        <fullName evidence="2">Phosphoadenosine phosphosulfate reductase</fullName>
    </submittedName>
</protein>
<dbReference type="InterPro" id="IPR017896">
    <property type="entry name" value="4Fe4S_Fe-S-bd"/>
</dbReference>
<dbReference type="PROSITE" id="PS00198">
    <property type="entry name" value="4FE4S_FER_1"/>
    <property type="match status" value="1"/>
</dbReference>
<dbReference type="PANTHER" id="PTHR43196:SF2">
    <property type="entry name" value="PHOSPHOADENOSINE PHOSPHOSULFATE REDUCTASE"/>
    <property type="match status" value="1"/>
</dbReference>
<dbReference type="Gene3D" id="3.40.50.620">
    <property type="entry name" value="HUPs"/>
    <property type="match status" value="1"/>
</dbReference>
<dbReference type="SUPFAM" id="SSF52402">
    <property type="entry name" value="Adenine nucleotide alpha hydrolases-like"/>
    <property type="match status" value="1"/>
</dbReference>
<dbReference type="InterPro" id="IPR002500">
    <property type="entry name" value="PAPS_reduct_dom"/>
</dbReference>
<dbReference type="InterPro" id="IPR014729">
    <property type="entry name" value="Rossmann-like_a/b/a_fold"/>
</dbReference>
<dbReference type="InterPro" id="IPR004521">
    <property type="entry name" value="Uncharacterised_CHP00451"/>
</dbReference>
<dbReference type="SUPFAM" id="SSF88697">
    <property type="entry name" value="PUA domain-like"/>
    <property type="match status" value="1"/>
</dbReference>
<dbReference type="PATRIC" id="fig|2209.74.peg.731"/>
<evidence type="ECO:0000313" key="3">
    <source>
        <dbReference type="Proteomes" id="UP000034409"/>
    </source>
</evidence>
<gene>
    <name evidence="2" type="ORF">DU59_03360</name>
</gene>
<dbReference type="PROSITE" id="PS50890">
    <property type="entry name" value="PUA"/>
    <property type="match status" value="1"/>
</dbReference>
<dbReference type="CDD" id="cd23947">
    <property type="entry name" value="PAPS_reductase-like_YbdN"/>
    <property type="match status" value="1"/>
</dbReference>
<dbReference type="NCBIfam" id="TIGR00451">
    <property type="entry name" value="unchar_dom_2"/>
    <property type="match status" value="1"/>
</dbReference>
<dbReference type="RefSeq" id="WP_048047889.1">
    <property type="nucleotide sequence ID" value="NZ_JJPS01000069.1"/>
</dbReference>
<proteinExistence type="predicted"/>
<dbReference type="PROSITE" id="PS51379">
    <property type="entry name" value="4FE4S_FER_2"/>
    <property type="match status" value="1"/>
</dbReference>
<dbReference type="GO" id="GO:0016491">
    <property type="term" value="F:oxidoreductase activity"/>
    <property type="evidence" value="ECO:0007669"/>
    <property type="project" value="UniProtKB-ARBA"/>
</dbReference>
<dbReference type="SUPFAM" id="SSF54862">
    <property type="entry name" value="4Fe-4S ferredoxins"/>
    <property type="match status" value="1"/>
</dbReference>
<dbReference type="Pfam" id="PF01472">
    <property type="entry name" value="PUA"/>
    <property type="match status" value="1"/>
</dbReference>
<dbReference type="NCBIfam" id="NF010368">
    <property type="entry name" value="PRK13795.1-3"/>
    <property type="match status" value="1"/>
</dbReference>
<dbReference type="InterPro" id="IPR017900">
    <property type="entry name" value="4Fe4S_Fe_S_CS"/>
</dbReference>
<dbReference type="Gene3D" id="2.30.130.10">
    <property type="entry name" value="PUA domain"/>
    <property type="match status" value="1"/>
</dbReference>
<dbReference type="InterPro" id="IPR015947">
    <property type="entry name" value="PUA-like_sf"/>
</dbReference>
<dbReference type="InterPro" id="IPR002478">
    <property type="entry name" value="PUA"/>
</dbReference>
<feature type="domain" description="4Fe-4S ferredoxin-type" evidence="1">
    <location>
        <begin position="580"/>
        <end position="610"/>
    </location>
</feature>
<evidence type="ECO:0000313" key="2">
    <source>
        <dbReference type="EMBL" id="KKG91713.1"/>
    </source>
</evidence>